<dbReference type="Proteomes" id="UP000541444">
    <property type="component" value="Unassembled WGS sequence"/>
</dbReference>
<evidence type="ECO:0000256" key="1">
    <source>
        <dbReference type="SAM" id="MobiDB-lite"/>
    </source>
</evidence>
<evidence type="ECO:0000313" key="2">
    <source>
        <dbReference type="EMBL" id="KAF6157868.1"/>
    </source>
</evidence>
<accession>A0A7J7MT43</accession>
<feature type="region of interest" description="Disordered" evidence="1">
    <location>
        <begin position="1"/>
        <end position="29"/>
    </location>
</feature>
<evidence type="ECO:0000313" key="3">
    <source>
        <dbReference type="Proteomes" id="UP000541444"/>
    </source>
</evidence>
<sequence>MSDDEPLDLSGLKYKNGDDEDPTVNKTSNPFPGTLYASKHVITKDHEIAENPEIVGNAYLLLKEQIEISTDPFPLEIIHGTIIVLELGFDVWFVLGRLGMCRKYLGFASGIGLIIGVDANDYCGQITAIFTLRATDCGVERSTTCKPVIPIGSLLPRHHRTKREEILGGDEDKIFNAGGPEVKSVMFAAVGSEVKKLSQDQVPRYAHDLSV</sequence>
<gene>
    <name evidence="2" type="ORF">GIB67_023269</name>
</gene>
<dbReference type="EMBL" id="JACGCM010001251">
    <property type="protein sequence ID" value="KAF6157868.1"/>
    <property type="molecule type" value="Genomic_DNA"/>
</dbReference>
<organism evidence="2 3">
    <name type="scientific">Kingdonia uniflora</name>
    <dbReference type="NCBI Taxonomy" id="39325"/>
    <lineage>
        <taxon>Eukaryota</taxon>
        <taxon>Viridiplantae</taxon>
        <taxon>Streptophyta</taxon>
        <taxon>Embryophyta</taxon>
        <taxon>Tracheophyta</taxon>
        <taxon>Spermatophyta</taxon>
        <taxon>Magnoliopsida</taxon>
        <taxon>Ranunculales</taxon>
        <taxon>Circaeasteraceae</taxon>
        <taxon>Kingdonia</taxon>
    </lineage>
</organism>
<keyword evidence="3" id="KW-1185">Reference proteome</keyword>
<comment type="caution">
    <text evidence="2">The sequence shown here is derived from an EMBL/GenBank/DDBJ whole genome shotgun (WGS) entry which is preliminary data.</text>
</comment>
<proteinExistence type="predicted"/>
<reference evidence="2 3" key="1">
    <citation type="journal article" date="2020" name="IScience">
        <title>Genome Sequencing of the Endangered Kingdonia uniflora (Circaeasteraceae, Ranunculales) Reveals Potential Mechanisms of Evolutionary Specialization.</title>
        <authorList>
            <person name="Sun Y."/>
            <person name="Deng T."/>
            <person name="Zhang A."/>
            <person name="Moore M.J."/>
            <person name="Landis J.B."/>
            <person name="Lin N."/>
            <person name="Zhang H."/>
            <person name="Zhang X."/>
            <person name="Huang J."/>
            <person name="Zhang X."/>
            <person name="Sun H."/>
            <person name="Wang H."/>
        </authorList>
    </citation>
    <scope>NUCLEOTIDE SEQUENCE [LARGE SCALE GENOMIC DNA]</scope>
    <source>
        <strain evidence="2">TB1705</strain>
        <tissue evidence="2">Leaf</tissue>
    </source>
</reference>
<protein>
    <submittedName>
        <fullName evidence="2">Uncharacterized protein</fullName>
    </submittedName>
</protein>
<name>A0A7J7MT43_9MAGN</name>
<dbReference type="AlphaFoldDB" id="A0A7J7MT43"/>